<evidence type="ECO:0000256" key="1">
    <source>
        <dbReference type="SAM" id="MobiDB-lite"/>
    </source>
</evidence>
<name>A0A6G5REC3_9ACTN</name>
<dbReference type="PANTHER" id="PTHR24094">
    <property type="entry name" value="SECRETED PROTEIN"/>
    <property type="match status" value="1"/>
</dbReference>
<dbReference type="KEGG" id="shaw:CEB94_16935"/>
<keyword evidence="3" id="KW-0540">Nuclease</keyword>
<feature type="region of interest" description="Disordered" evidence="1">
    <location>
        <begin position="1"/>
        <end position="29"/>
    </location>
</feature>
<dbReference type="Proteomes" id="UP000495940">
    <property type="component" value="Chromosome"/>
</dbReference>
<feature type="compositionally biased region" description="Low complexity" evidence="1">
    <location>
        <begin position="63"/>
        <end position="80"/>
    </location>
</feature>
<organism evidence="3 4">
    <name type="scientific">Streptomyces hawaiiensis</name>
    <dbReference type="NCBI Taxonomy" id="67305"/>
    <lineage>
        <taxon>Bacteria</taxon>
        <taxon>Bacillati</taxon>
        <taxon>Actinomycetota</taxon>
        <taxon>Actinomycetes</taxon>
        <taxon>Kitasatosporales</taxon>
        <taxon>Streptomycetaceae</taxon>
        <taxon>Streptomyces</taxon>
    </lineage>
</organism>
<dbReference type="AlphaFoldDB" id="A0A6G5REC3"/>
<evidence type="ECO:0000313" key="3">
    <source>
        <dbReference type="EMBL" id="QCD56360.1"/>
    </source>
</evidence>
<dbReference type="EMBL" id="CP021978">
    <property type="protein sequence ID" value="QCD56360.1"/>
    <property type="molecule type" value="Genomic_DNA"/>
</dbReference>
<dbReference type="GO" id="GO:0004519">
    <property type="term" value="F:endonuclease activity"/>
    <property type="evidence" value="ECO:0007669"/>
    <property type="project" value="UniProtKB-KW"/>
</dbReference>
<reference evidence="3 4" key="1">
    <citation type="submission" date="2017-06" db="EMBL/GenBank/DDBJ databases">
        <title>Complete Genome Sequence of Streptomyces hawaiiensis NRRL 15010 and insights into acyldepsipeptides biosynthesis.</title>
        <authorList>
            <person name="Mariita R.M."/>
            <person name="Sello J.K."/>
        </authorList>
    </citation>
    <scope>NUCLEOTIDE SEQUENCE [LARGE SCALE GENOMIC DNA]</scope>
    <source>
        <strain evidence="3 4">ATCC 12236</strain>
    </source>
</reference>
<evidence type="ECO:0000313" key="4">
    <source>
        <dbReference type="Proteomes" id="UP000495940"/>
    </source>
</evidence>
<feature type="domain" description="GmrSD restriction endonucleases C-terminal" evidence="2">
    <location>
        <begin position="148"/>
        <end position="284"/>
    </location>
</feature>
<feature type="region of interest" description="Disordered" evidence="1">
    <location>
        <begin position="63"/>
        <end position="101"/>
    </location>
</feature>
<dbReference type="Pfam" id="PF07510">
    <property type="entry name" value="GmrSD_C"/>
    <property type="match status" value="1"/>
</dbReference>
<dbReference type="PANTHER" id="PTHR24094:SF15">
    <property type="entry name" value="AMP-DEPENDENT SYNTHETASE_LIGASE DOMAIN-CONTAINING PROTEIN-RELATED"/>
    <property type="match status" value="1"/>
</dbReference>
<keyword evidence="3" id="KW-0378">Hydrolase</keyword>
<accession>A0A6G5REC3</accession>
<proteinExistence type="predicted"/>
<sequence>MWSEPLPRYRGLRHGSARAGAEQADRGGRTVTRLRGGAALAVAMVITGSALAGCEGLAPPADGVGPSGSGAPAAGDGRAANPLDNPDGTKPGMAAITSGADKERARALIDKVATKGRGPRTGYEREKFGYAWMDSAPRDVPFSHNGCDTRNDLLKRDGEELRFRSGSDCVVTSLTLHDPYTGKSIEWTKSHAIKVQIDHVMPLSYDWQMGASRWTKDKRESIANDPLNLVPVDGPTNGSKGDSGPASWLPPNKQIRCAYVVRFAQVSLKYALPVTAADKEMMLKQCGG</sequence>
<keyword evidence="3" id="KW-0255">Endonuclease</keyword>
<gene>
    <name evidence="3" type="ORF">CEB94_16935</name>
</gene>
<protein>
    <submittedName>
        <fullName evidence="3">HNH endonuclease</fullName>
    </submittedName>
</protein>
<dbReference type="InterPro" id="IPR011089">
    <property type="entry name" value="GmrSD_C"/>
</dbReference>
<keyword evidence="4" id="KW-1185">Reference proteome</keyword>
<feature type="region of interest" description="Disordered" evidence="1">
    <location>
        <begin position="226"/>
        <end position="248"/>
    </location>
</feature>
<evidence type="ECO:0000259" key="2">
    <source>
        <dbReference type="Pfam" id="PF07510"/>
    </source>
</evidence>